<protein>
    <recommendedName>
        <fullName evidence="1">PDEase domain-containing protein</fullName>
    </recommendedName>
</protein>
<comment type="caution">
    <text evidence="2">The sequence shown here is derived from an EMBL/GenBank/DDBJ whole genome shotgun (WGS) entry which is preliminary data.</text>
</comment>
<organism evidence="2 3">
    <name type="scientific">Ranitomeya imitator</name>
    <name type="common">mimic poison frog</name>
    <dbReference type="NCBI Taxonomy" id="111125"/>
    <lineage>
        <taxon>Eukaryota</taxon>
        <taxon>Metazoa</taxon>
        <taxon>Chordata</taxon>
        <taxon>Craniata</taxon>
        <taxon>Vertebrata</taxon>
        <taxon>Euteleostomi</taxon>
        <taxon>Amphibia</taxon>
        <taxon>Batrachia</taxon>
        <taxon>Anura</taxon>
        <taxon>Neobatrachia</taxon>
        <taxon>Hyloidea</taxon>
        <taxon>Dendrobatidae</taxon>
        <taxon>Dendrobatinae</taxon>
        <taxon>Ranitomeya</taxon>
    </lineage>
</organism>
<dbReference type="Gene3D" id="1.10.1300.10">
    <property type="entry name" value="3'5'-cyclic nucleotide phosphodiesterase, catalytic domain"/>
    <property type="match status" value="1"/>
</dbReference>
<dbReference type="InterPro" id="IPR002073">
    <property type="entry name" value="PDEase_catalytic_dom"/>
</dbReference>
<evidence type="ECO:0000259" key="1">
    <source>
        <dbReference type="PROSITE" id="PS51845"/>
    </source>
</evidence>
<evidence type="ECO:0000313" key="2">
    <source>
        <dbReference type="EMBL" id="CAJ0953367.1"/>
    </source>
</evidence>
<reference evidence="2" key="1">
    <citation type="submission" date="2023-07" db="EMBL/GenBank/DDBJ databases">
        <authorList>
            <person name="Stuckert A."/>
        </authorList>
    </citation>
    <scope>NUCLEOTIDE SEQUENCE</scope>
</reference>
<proteinExistence type="predicted"/>
<sequence length="92" mass="10396">MQEDDMNVLANLSKDDWRIRAPCIMVEFALKNAVADSMDKTPSSSTMNMSQIKSHVLDTSIAADISHPAKPWGYATGWTDIKLMEEFFRQKS</sequence>
<dbReference type="Pfam" id="PF00233">
    <property type="entry name" value="PDEase_I"/>
    <property type="match status" value="1"/>
</dbReference>
<dbReference type="EMBL" id="CAUEEQ010036555">
    <property type="protein sequence ID" value="CAJ0953367.1"/>
    <property type="molecule type" value="Genomic_DNA"/>
</dbReference>
<evidence type="ECO:0000313" key="3">
    <source>
        <dbReference type="Proteomes" id="UP001176940"/>
    </source>
</evidence>
<dbReference type="Proteomes" id="UP001176940">
    <property type="component" value="Unassembled WGS sequence"/>
</dbReference>
<dbReference type="PROSITE" id="PS51845">
    <property type="entry name" value="PDEASE_I_2"/>
    <property type="match status" value="1"/>
</dbReference>
<dbReference type="InterPro" id="IPR036971">
    <property type="entry name" value="PDEase_catalytic_dom_sf"/>
</dbReference>
<feature type="domain" description="PDEase" evidence="1">
    <location>
        <begin position="1"/>
        <end position="92"/>
    </location>
</feature>
<keyword evidence="3" id="KW-1185">Reference proteome</keyword>
<dbReference type="SUPFAM" id="SSF109604">
    <property type="entry name" value="HD-domain/PDEase-like"/>
    <property type="match status" value="1"/>
</dbReference>
<gene>
    <name evidence="2" type="ORF">RIMI_LOCUS14275973</name>
</gene>
<accession>A0ABN9LXB9</accession>
<name>A0ABN9LXB9_9NEOB</name>